<evidence type="ECO:0000256" key="8">
    <source>
        <dbReference type="ARBA" id="ARBA00023004"/>
    </source>
</evidence>
<protein>
    <recommendedName>
        <fullName evidence="13">Succinate dehydrogenase</fullName>
    </recommendedName>
</protein>
<keyword evidence="9 10" id="KW-0472">Membrane</keyword>
<comment type="subcellular location">
    <subcellularLocation>
        <location evidence="3">Membrane</location>
    </subcellularLocation>
</comment>
<evidence type="ECO:0000256" key="6">
    <source>
        <dbReference type="ARBA" id="ARBA00022723"/>
    </source>
</evidence>
<dbReference type="GO" id="GO:0016020">
    <property type="term" value="C:membrane"/>
    <property type="evidence" value="ECO:0007669"/>
    <property type="project" value="UniProtKB-SubCell"/>
</dbReference>
<gene>
    <name evidence="11" type="ORF">B6S08_11960</name>
</gene>
<proteinExistence type="predicted"/>
<organism evidence="11 12">
    <name type="scientific">Oceanimonas doudoroffii</name>
    <dbReference type="NCBI Taxonomy" id="84158"/>
    <lineage>
        <taxon>Bacteria</taxon>
        <taxon>Pseudomonadati</taxon>
        <taxon>Pseudomonadota</taxon>
        <taxon>Gammaproteobacteria</taxon>
        <taxon>Aeromonadales</taxon>
        <taxon>Aeromonadaceae</taxon>
        <taxon>Oceanimonas</taxon>
    </lineage>
</organism>
<dbReference type="Pfam" id="PF01127">
    <property type="entry name" value="Sdh_cyt"/>
    <property type="match status" value="1"/>
</dbReference>
<feature type="transmembrane region" description="Helical" evidence="10">
    <location>
        <begin position="55"/>
        <end position="77"/>
    </location>
</feature>
<dbReference type="AlphaFoldDB" id="A0A233RE55"/>
<evidence type="ECO:0000256" key="4">
    <source>
        <dbReference type="ARBA" id="ARBA00022617"/>
    </source>
</evidence>
<accession>A0A233RE55</accession>
<dbReference type="InterPro" id="IPR034804">
    <property type="entry name" value="SQR/QFR_C/D"/>
</dbReference>
<evidence type="ECO:0000313" key="11">
    <source>
        <dbReference type="EMBL" id="OXY81670.1"/>
    </source>
</evidence>
<evidence type="ECO:0008006" key="13">
    <source>
        <dbReference type="Google" id="ProtNLM"/>
    </source>
</evidence>
<keyword evidence="4" id="KW-0349">Heme</keyword>
<keyword evidence="5 10" id="KW-0812">Transmembrane</keyword>
<name>A0A233RE55_9GAMM</name>
<feature type="transmembrane region" description="Helical" evidence="10">
    <location>
        <begin position="12"/>
        <end position="35"/>
    </location>
</feature>
<keyword evidence="8" id="KW-0408">Iron</keyword>
<keyword evidence="6" id="KW-0479">Metal-binding</keyword>
<dbReference type="RefSeq" id="WP_094201037.1">
    <property type="nucleotide sequence ID" value="NZ_NBIM01000003.1"/>
</dbReference>
<reference evidence="11 12" key="1">
    <citation type="submission" date="2017-08" db="EMBL/GenBank/DDBJ databases">
        <title>A Genome Sequence of Oceanimonas doudoroffii ATCC 27123T.</title>
        <authorList>
            <person name="Brennan M.A."/>
            <person name="Maclea K.S."/>
            <person name="Mcclelland W.D."/>
            <person name="Trachtenberg A.M."/>
        </authorList>
    </citation>
    <scope>NUCLEOTIDE SEQUENCE [LARGE SCALE GENOMIC DNA]</scope>
    <source>
        <strain evidence="11 12">ATCC 27123</strain>
    </source>
</reference>
<dbReference type="InterPro" id="IPR000701">
    <property type="entry name" value="SuccDH_FuR_B_TM-su"/>
</dbReference>
<dbReference type="GO" id="GO:0046872">
    <property type="term" value="F:metal ion binding"/>
    <property type="evidence" value="ECO:0007669"/>
    <property type="project" value="UniProtKB-KW"/>
</dbReference>
<dbReference type="Proteomes" id="UP000242757">
    <property type="component" value="Unassembled WGS sequence"/>
</dbReference>
<evidence type="ECO:0000256" key="10">
    <source>
        <dbReference type="SAM" id="Phobius"/>
    </source>
</evidence>
<keyword evidence="7 10" id="KW-1133">Transmembrane helix</keyword>
<sequence length="112" mass="11979">MNKRTEFKLWLAHRLSGMLLGLFVVIHITGMIIAIQGGLSASEILQRTSGNYLLGLFYALFTLAAATHSVIGLRTVAREVMGWQGTGANLALAVFFLMLCITGISAVGGLVL</sequence>
<evidence type="ECO:0000256" key="3">
    <source>
        <dbReference type="ARBA" id="ARBA00004370"/>
    </source>
</evidence>
<evidence type="ECO:0000256" key="7">
    <source>
        <dbReference type="ARBA" id="ARBA00022989"/>
    </source>
</evidence>
<dbReference type="Gene3D" id="1.20.1300.10">
    <property type="entry name" value="Fumarate reductase/succinate dehydrogenase, transmembrane subunit"/>
    <property type="match status" value="1"/>
</dbReference>
<dbReference type="OrthoDB" id="5787321at2"/>
<evidence type="ECO:0000313" key="12">
    <source>
        <dbReference type="Proteomes" id="UP000242757"/>
    </source>
</evidence>
<evidence type="ECO:0000256" key="9">
    <source>
        <dbReference type="ARBA" id="ARBA00023136"/>
    </source>
</evidence>
<feature type="transmembrane region" description="Helical" evidence="10">
    <location>
        <begin position="89"/>
        <end position="111"/>
    </location>
</feature>
<dbReference type="SUPFAM" id="SSF81343">
    <property type="entry name" value="Fumarate reductase respiratory complex transmembrane subunits"/>
    <property type="match status" value="1"/>
</dbReference>
<dbReference type="EMBL" id="NBIM01000003">
    <property type="protein sequence ID" value="OXY81670.1"/>
    <property type="molecule type" value="Genomic_DNA"/>
</dbReference>
<keyword evidence="12" id="KW-1185">Reference proteome</keyword>
<evidence type="ECO:0000256" key="1">
    <source>
        <dbReference type="ARBA" id="ARBA00001971"/>
    </source>
</evidence>
<comment type="cofactor">
    <cofactor evidence="1">
        <name>heme</name>
        <dbReference type="ChEBI" id="CHEBI:30413"/>
    </cofactor>
</comment>
<comment type="function">
    <text evidence="2">Membrane-anchoring subunit of succinate dehydrogenase (SDH).</text>
</comment>
<evidence type="ECO:0000256" key="2">
    <source>
        <dbReference type="ARBA" id="ARBA00004050"/>
    </source>
</evidence>
<evidence type="ECO:0000256" key="5">
    <source>
        <dbReference type="ARBA" id="ARBA00022692"/>
    </source>
</evidence>
<comment type="caution">
    <text evidence="11">The sequence shown here is derived from an EMBL/GenBank/DDBJ whole genome shotgun (WGS) entry which is preliminary data.</text>
</comment>